<evidence type="ECO:0000256" key="4">
    <source>
        <dbReference type="ARBA" id="ARBA00022842"/>
    </source>
</evidence>
<dbReference type="PANTHER" id="PTHR32308">
    <property type="entry name" value="LYASE BETA SUBUNIT, PUTATIVE (AFU_ORTHOLOGUE AFUA_4G13030)-RELATED"/>
    <property type="match status" value="1"/>
</dbReference>
<evidence type="ECO:0000313" key="7">
    <source>
        <dbReference type="Proteomes" id="UP000611708"/>
    </source>
</evidence>
<dbReference type="PANTHER" id="PTHR32308:SF10">
    <property type="entry name" value="CITRATE LYASE SUBUNIT BETA"/>
    <property type="match status" value="1"/>
</dbReference>
<dbReference type="Pfam" id="PF03328">
    <property type="entry name" value="HpcH_HpaI"/>
    <property type="match status" value="1"/>
</dbReference>
<keyword evidence="4" id="KW-0460">Magnesium</keyword>
<gene>
    <name evidence="6" type="ORF">I2H36_15555</name>
</gene>
<dbReference type="GO" id="GO:0016829">
    <property type="term" value="F:lyase activity"/>
    <property type="evidence" value="ECO:0007669"/>
    <property type="project" value="UniProtKB-KW"/>
</dbReference>
<proteinExistence type="inferred from homology"/>
<comment type="similarity">
    <text evidence="2">Belongs to the HpcH/HpaI aldolase family.</text>
</comment>
<accession>A0ABS0HVE5</accession>
<evidence type="ECO:0000259" key="5">
    <source>
        <dbReference type="Pfam" id="PF03328"/>
    </source>
</evidence>
<dbReference type="InterPro" id="IPR005000">
    <property type="entry name" value="Aldolase/citrate-lyase_domain"/>
</dbReference>
<evidence type="ECO:0000256" key="2">
    <source>
        <dbReference type="ARBA" id="ARBA00005568"/>
    </source>
</evidence>
<comment type="caution">
    <text evidence="6">The sequence shown here is derived from an EMBL/GenBank/DDBJ whole genome shotgun (WGS) entry which is preliminary data.</text>
</comment>
<keyword evidence="6" id="KW-0456">Lyase</keyword>
<sequence length="294" mass="31139">MTTIRPRRSALYMPGSNARAIEKAKTLAADVVIFDLEDAVAPDMKAEAREQVCAAVQAGGYGRRELVIRINALETPWGEADLAAAVAAAPDAILVPKVSSAETLAAVGLSLRKLGAKERTRVWAMIETPLAVLNAESIASAARDVDTRLDCLVMGTNDLAKDTRARLLPGRTAMLPWLMTALAAARAHGIDILDGVYNSLSDAEGFRAECEQGRDGGFDGKTLIHPNQIATANEIFAPSAEEITSARAIAAAFDQAENAGKGAINLDGRMVERLHAEMARRVLALAAAIGERSL</sequence>
<evidence type="ECO:0000256" key="1">
    <source>
        <dbReference type="ARBA" id="ARBA00001946"/>
    </source>
</evidence>
<name>A0ABS0HVE5_9HYPH</name>
<dbReference type="RefSeq" id="WP_196264812.1">
    <property type="nucleotide sequence ID" value="NZ_JADQDN010000008.1"/>
</dbReference>
<comment type="cofactor">
    <cofactor evidence="1">
        <name>Mg(2+)</name>
        <dbReference type="ChEBI" id="CHEBI:18420"/>
    </cofactor>
</comment>
<dbReference type="InterPro" id="IPR015813">
    <property type="entry name" value="Pyrv/PenolPyrv_kinase-like_dom"/>
</dbReference>
<evidence type="ECO:0000256" key="3">
    <source>
        <dbReference type="ARBA" id="ARBA00022723"/>
    </source>
</evidence>
<feature type="domain" description="HpcH/HpaI aldolase/citrate lyase" evidence="5">
    <location>
        <begin position="8"/>
        <end position="226"/>
    </location>
</feature>
<dbReference type="EMBL" id="JADQDN010000008">
    <property type="protein sequence ID" value="MBF9197455.1"/>
    <property type="molecule type" value="Genomic_DNA"/>
</dbReference>
<dbReference type="Proteomes" id="UP000611708">
    <property type="component" value="Unassembled WGS sequence"/>
</dbReference>
<dbReference type="PIRSF" id="PIRSF015582">
    <property type="entry name" value="Cit_lyase_B"/>
    <property type="match status" value="1"/>
</dbReference>
<protein>
    <submittedName>
        <fullName evidence="6">CoA ester lyase</fullName>
    </submittedName>
</protein>
<dbReference type="SUPFAM" id="SSF51621">
    <property type="entry name" value="Phosphoenolpyruvate/pyruvate domain"/>
    <property type="match status" value="1"/>
</dbReference>
<dbReference type="Gene3D" id="3.20.20.60">
    <property type="entry name" value="Phosphoenolpyruvate-binding domains"/>
    <property type="match status" value="1"/>
</dbReference>
<keyword evidence="3" id="KW-0479">Metal-binding</keyword>
<organism evidence="6 7">
    <name type="scientific">Microvirga terrestris</name>
    <dbReference type="NCBI Taxonomy" id="2791024"/>
    <lineage>
        <taxon>Bacteria</taxon>
        <taxon>Pseudomonadati</taxon>
        <taxon>Pseudomonadota</taxon>
        <taxon>Alphaproteobacteria</taxon>
        <taxon>Hyphomicrobiales</taxon>
        <taxon>Methylobacteriaceae</taxon>
        <taxon>Microvirga</taxon>
    </lineage>
</organism>
<dbReference type="InterPro" id="IPR040442">
    <property type="entry name" value="Pyrv_kinase-like_dom_sf"/>
</dbReference>
<dbReference type="InterPro" id="IPR011206">
    <property type="entry name" value="Citrate_lyase_beta/mcl1/mcl2"/>
</dbReference>
<reference evidence="6 7" key="1">
    <citation type="submission" date="2020-11" db="EMBL/GenBank/DDBJ databases">
        <authorList>
            <person name="Kim M.K."/>
        </authorList>
    </citation>
    <scope>NUCLEOTIDE SEQUENCE [LARGE SCALE GENOMIC DNA]</scope>
    <source>
        <strain evidence="6 7">BT290</strain>
    </source>
</reference>
<keyword evidence="7" id="KW-1185">Reference proteome</keyword>
<evidence type="ECO:0000313" key="6">
    <source>
        <dbReference type="EMBL" id="MBF9197455.1"/>
    </source>
</evidence>